<dbReference type="RefSeq" id="WP_189607692.1">
    <property type="nucleotide sequence ID" value="NZ_BMXR01000003.1"/>
</dbReference>
<comment type="caution">
    <text evidence="3">The sequence shown here is derived from an EMBL/GenBank/DDBJ whole genome shotgun (WGS) entry which is preliminary data.</text>
</comment>
<evidence type="ECO:0000256" key="2">
    <source>
        <dbReference type="ARBA" id="ARBA00022845"/>
    </source>
</evidence>
<name>A0A918N6R0_9GAMM</name>
<dbReference type="Pfam" id="PF04957">
    <property type="entry name" value="RMF"/>
    <property type="match status" value="1"/>
</dbReference>
<dbReference type="InterPro" id="IPR023200">
    <property type="entry name" value="RMF_sf"/>
</dbReference>
<keyword evidence="4" id="KW-1185">Reference proteome</keyword>
<dbReference type="NCBIfam" id="NF011162">
    <property type="entry name" value="PRK14563.1"/>
    <property type="match status" value="1"/>
</dbReference>
<dbReference type="AlphaFoldDB" id="A0A918N6R0"/>
<protein>
    <recommendedName>
        <fullName evidence="5">Ribosome modulation factor</fullName>
    </recommendedName>
</protein>
<keyword evidence="1" id="KW-0963">Cytoplasm</keyword>
<reference evidence="3" key="2">
    <citation type="submission" date="2020-09" db="EMBL/GenBank/DDBJ databases">
        <authorList>
            <person name="Sun Q."/>
            <person name="Kim S."/>
        </authorList>
    </citation>
    <scope>NUCLEOTIDE SEQUENCE</scope>
    <source>
        <strain evidence="3">KCTC 22169</strain>
    </source>
</reference>
<dbReference type="EMBL" id="BMXR01000003">
    <property type="protein sequence ID" value="GGX47420.1"/>
    <property type="molecule type" value="Genomic_DNA"/>
</dbReference>
<gene>
    <name evidence="3" type="ORF">GCM10007392_12830</name>
</gene>
<evidence type="ECO:0000313" key="4">
    <source>
        <dbReference type="Proteomes" id="UP000626148"/>
    </source>
</evidence>
<dbReference type="Proteomes" id="UP000626148">
    <property type="component" value="Unassembled WGS sequence"/>
</dbReference>
<organism evidence="3 4">
    <name type="scientific">Saccharospirillum salsuginis</name>
    <dbReference type="NCBI Taxonomy" id="418750"/>
    <lineage>
        <taxon>Bacteria</taxon>
        <taxon>Pseudomonadati</taxon>
        <taxon>Pseudomonadota</taxon>
        <taxon>Gammaproteobacteria</taxon>
        <taxon>Oceanospirillales</taxon>
        <taxon>Saccharospirillaceae</taxon>
        <taxon>Saccharospirillum</taxon>
    </lineage>
</organism>
<accession>A0A918N6R0</accession>
<evidence type="ECO:0000313" key="3">
    <source>
        <dbReference type="EMBL" id="GGX47420.1"/>
    </source>
</evidence>
<evidence type="ECO:0008006" key="5">
    <source>
        <dbReference type="Google" id="ProtNLM"/>
    </source>
</evidence>
<proteinExistence type="predicted"/>
<sequence>METTHWTLETLNKAYQQGYMTGLTGRGAEECRYQNDVLVAAWEAGWDDGYQQHQRARKKDRYANPQGSFSA</sequence>
<dbReference type="Gene3D" id="1.10.10.620">
    <property type="entry name" value="ribosome modulation factor like domain"/>
    <property type="match status" value="1"/>
</dbReference>
<dbReference type="InterPro" id="IPR007040">
    <property type="entry name" value="Ribosome_modulation_factor"/>
</dbReference>
<dbReference type="GO" id="GO:0006417">
    <property type="term" value="P:regulation of translation"/>
    <property type="evidence" value="ECO:0007669"/>
    <property type="project" value="UniProtKB-KW"/>
</dbReference>
<evidence type="ECO:0000256" key="1">
    <source>
        <dbReference type="ARBA" id="ARBA00022490"/>
    </source>
</evidence>
<keyword evidence="2" id="KW-0810">Translation regulation</keyword>
<reference evidence="3" key="1">
    <citation type="journal article" date="2014" name="Int. J. Syst. Evol. Microbiol.">
        <title>Complete genome sequence of Corynebacterium casei LMG S-19264T (=DSM 44701T), isolated from a smear-ripened cheese.</title>
        <authorList>
            <consortium name="US DOE Joint Genome Institute (JGI-PGF)"/>
            <person name="Walter F."/>
            <person name="Albersmeier A."/>
            <person name="Kalinowski J."/>
            <person name="Ruckert C."/>
        </authorList>
    </citation>
    <scope>NUCLEOTIDE SEQUENCE</scope>
    <source>
        <strain evidence="3">KCTC 22169</strain>
    </source>
</reference>